<dbReference type="PRINTS" id="PR00449">
    <property type="entry name" value="RASTRNSFRMNG"/>
</dbReference>
<dbReference type="InterPro" id="IPR027417">
    <property type="entry name" value="P-loop_NTPase"/>
</dbReference>
<evidence type="ECO:0000256" key="1">
    <source>
        <dbReference type="ARBA" id="ARBA00008094"/>
    </source>
</evidence>
<evidence type="ECO:0000313" key="4">
    <source>
        <dbReference type="EMBL" id="VUZ41713.1"/>
    </source>
</evidence>
<dbReference type="SMART" id="SM00175">
    <property type="entry name" value="RAB"/>
    <property type="match status" value="1"/>
</dbReference>
<evidence type="ECO:0000256" key="2">
    <source>
        <dbReference type="ARBA" id="ARBA00022741"/>
    </source>
</evidence>
<evidence type="ECO:0000256" key="3">
    <source>
        <dbReference type="ARBA" id="ARBA00023134"/>
    </source>
</evidence>
<name>A0A564Y572_HYMDI</name>
<dbReference type="SUPFAM" id="SSF52540">
    <property type="entry name" value="P-loop containing nucleoside triphosphate hydrolases"/>
    <property type="match status" value="1"/>
</dbReference>
<keyword evidence="5" id="KW-1185">Reference proteome</keyword>
<keyword evidence="3" id="KW-0342">GTP-binding</keyword>
<evidence type="ECO:0000313" key="5">
    <source>
        <dbReference type="Proteomes" id="UP000321570"/>
    </source>
</evidence>
<dbReference type="Proteomes" id="UP000321570">
    <property type="component" value="Unassembled WGS sequence"/>
</dbReference>
<dbReference type="InterPro" id="IPR001806">
    <property type="entry name" value="Small_GTPase"/>
</dbReference>
<dbReference type="GO" id="GO:0032794">
    <property type="term" value="F:GTPase activating protein binding"/>
    <property type="evidence" value="ECO:0007669"/>
    <property type="project" value="TreeGrafter"/>
</dbReference>
<feature type="non-terminal residue" evidence="4">
    <location>
        <position position="1"/>
    </location>
</feature>
<dbReference type="InterPro" id="IPR042227">
    <property type="entry name" value="KBRS"/>
</dbReference>
<organism evidence="4 5">
    <name type="scientific">Hymenolepis diminuta</name>
    <name type="common">Rat tapeworm</name>
    <dbReference type="NCBI Taxonomy" id="6216"/>
    <lineage>
        <taxon>Eukaryota</taxon>
        <taxon>Metazoa</taxon>
        <taxon>Spiralia</taxon>
        <taxon>Lophotrochozoa</taxon>
        <taxon>Platyhelminthes</taxon>
        <taxon>Cestoda</taxon>
        <taxon>Eucestoda</taxon>
        <taxon>Cyclophyllidea</taxon>
        <taxon>Hymenolepididae</taxon>
        <taxon>Hymenolepis</taxon>
    </lineage>
</organism>
<dbReference type="GO" id="GO:0032484">
    <property type="term" value="P:Ral protein signal transduction"/>
    <property type="evidence" value="ECO:0007669"/>
    <property type="project" value="TreeGrafter"/>
</dbReference>
<dbReference type="GO" id="GO:0005525">
    <property type="term" value="F:GTP binding"/>
    <property type="evidence" value="ECO:0007669"/>
    <property type="project" value="UniProtKB-KW"/>
</dbReference>
<dbReference type="Pfam" id="PF00071">
    <property type="entry name" value="Ras"/>
    <property type="match status" value="1"/>
</dbReference>
<dbReference type="PROSITE" id="PS51419">
    <property type="entry name" value="RAB"/>
    <property type="match status" value="1"/>
</dbReference>
<dbReference type="PANTHER" id="PTHR46152:SF3">
    <property type="entry name" value="NF-KAPPA-B INHIBITOR-INTERACTING RAS-LIKE PROTEIN"/>
    <property type="match status" value="1"/>
</dbReference>
<dbReference type="AlphaFoldDB" id="A0A564Y572"/>
<dbReference type="Gene3D" id="3.40.50.300">
    <property type="entry name" value="P-loop containing nucleotide triphosphate hydrolases"/>
    <property type="match status" value="1"/>
</dbReference>
<sequence>IPITKGVAKWTQESNCVQHCCLYFAKKILRVVGPQMVRVTKILLCGSSGVGKTSLVYSLDALSKNLPDLHKYLPTYEDTYNFYISIDKNNQEKVRIYEIGGQNSSVGRHFVNSADAVILVYDLTDFESFATLQNLKADIDSMKDRREIPTVIIGNKSDQPRNNKFETFLPSVWSQREKSEDPDC</sequence>
<proteinExistence type="inferred from homology"/>
<dbReference type="SMART" id="SM00173">
    <property type="entry name" value="RAS"/>
    <property type="match status" value="1"/>
</dbReference>
<accession>A0A564Y572</accession>
<dbReference type="GO" id="GO:0043124">
    <property type="term" value="P:negative regulation of canonical NF-kappaB signal transduction"/>
    <property type="evidence" value="ECO:0007669"/>
    <property type="project" value="InterPro"/>
</dbReference>
<gene>
    <name evidence="4" type="ORF">WMSIL1_LOCUS2501</name>
</gene>
<reference evidence="4 5" key="1">
    <citation type="submission" date="2019-07" db="EMBL/GenBank/DDBJ databases">
        <authorList>
            <person name="Jastrzebski P J."/>
            <person name="Paukszto L."/>
            <person name="Jastrzebski P J."/>
        </authorList>
    </citation>
    <scope>NUCLEOTIDE SEQUENCE [LARGE SCALE GENOMIC DNA]</scope>
    <source>
        <strain evidence="4 5">WMS-il1</strain>
    </source>
</reference>
<dbReference type="GO" id="GO:0003924">
    <property type="term" value="F:GTPase activity"/>
    <property type="evidence" value="ECO:0007669"/>
    <property type="project" value="InterPro"/>
</dbReference>
<dbReference type="EMBL" id="CABIJS010000066">
    <property type="protein sequence ID" value="VUZ41713.1"/>
    <property type="molecule type" value="Genomic_DNA"/>
</dbReference>
<keyword evidence="2" id="KW-0547">Nucleotide-binding</keyword>
<protein>
    <recommendedName>
        <fullName evidence="6">Miro domain-containing protein</fullName>
    </recommendedName>
</protein>
<evidence type="ECO:0008006" key="6">
    <source>
        <dbReference type="Google" id="ProtNLM"/>
    </source>
</evidence>
<comment type="similarity">
    <text evidence="1">Belongs to the small GTPase superfamily. Ras family. KappaB-Ras subfamily.</text>
</comment>
<dbReference type="PANTHER" id="PTHR46152">
    <property type="entry name" value="NF-KAPPA-B INHIBITOR-INTERACTING RAS-LIKE PROTEIN"/>
    <property type="match status" value="1"/>
</dbReference>